<accession>A0A811T470</accession>
<keyword evidence="3" id="KW-0969">Cilium</keyword>
<evidence type="ECO:0000313" key="4">
    <source>
        <dbReference type="Proteomes" id="UP000603056"/>
    </source>
</evidence>
<feature type="compositionally biased region" description="Basic residues" evidence="2">
    <location>
        <begin position="1"/>
        <end position="11"/>
    </location>
</feature>
<dbReference type="InterPro" id="IPR009205">
    <property type="entry name" value="FlaC_arc"/>
</dbReference>
<name>A0A811T470_9EURY</name>
<proteinExistence type="predicted"/>
<dbReference type="EMBL" id="CAJHIP010000006">
    <property type="protein sequence ID" value="CAD6491954.1"/>
    <property type="molecule type" value="Genomic_DNA"/>
</dbReference>
<dbReference type="AlphaFoldDB" id="A0A811T470"/>
<keyword evidence="3" id="KW-0282">Flagellum</keyword>
<reference evidence="3" key="1">
    <citation type="submission" date="2020-10" db="EMBL/GenBank/DDBJ databases">
        <authorList>
            <person name="Hahn C.J."/>
            <person name="Laso-Perez R."/>
            <person name="Vulcano F."/>
            <person name="Vaziourakis K.-M."/>
            <person name="Stokke R."/>
            <person name="Steen I.H."/>
            <person name="Teske A."/>
            <person name="Boetius A."/>
            <person name="Liebeke M."/>
            <person name="Amann R."/>
            <person name="Knittel K."/>
        </authorList>
    </citation>
    <scope>NUCLEOTIDE SEQUENCE</scope>
    <source>
        <strain evidence="3">Gfbio:e3339647-f889-4370-9287-4fb5cb688e4c:AG394J04_GoMArc1</strain>
    </source>
</reference>
<comment type="caution">
    <text evidence="3">The sequence shown here is derived from an EMBL/GenBank/DDBJ whole genome shotgun (WGS) entry which is preliminary data.</text>
</comment>
<dbReference type="Proteomes" id="UP000603056">
    <property type="component" value="Unassembled WGS sequence"/>
</dbReference>
<evidence type="ECO:0000313" key="3">
    <source>
        <dbReference type="EMBL" id="CAD6491954.1"/>
    </source>
</evidence>
<organism evidence="3 4">
    <name type="scientific">Candidatus Argoarchaeum ethanivorans</name>
    <dbReference type="NCBI Taxonomy" id="2608793"/>
    <lineage>
        <taxon>Archaea</taxon>
        <taxon>Methanobacteriati</taxon>
        <taxon>Methanobacteriota</taxon>
        <taxon>Stenosarchaea group</taxon>
        <taxon>Methanomicrobia</taxon>
        <taxon>Methanosarcinales</taxon>
        <taxon>Methanosarcinales incertae sedis</taxon>
        <taxon>GOM Arc I cluster</taxon>
        <taxon>Candidatus Argoarchaeum</taxon>
    </lineage>
</organism>
<protein>
    <submittedName>
        <fullName evidence="3">Flagella accessory protein C (FlaC)</fullName>
    </submittedName>
</protein>
<sequence>MNIMKKLRRKKSDVAKAQEEEEIISEEESTVEMQQPLQESAVDPIVLERITNIENKTPRIETSISVLKRENDEIKNRITQVDTKLIDMLSLYEVVANQVNPFVGLSKVTTANIEKLERLQQQAETMENQMISIENDLRISLGELDIVGIIRTQLEEEAYA</sequence>
<keyword evidence="3" id="KW-0966">Cell projection</keyword>
<keyword evidence="1" id="KW-0175">Coiled coil</keyword>
<dbReference type="Pfam" id="PF05377">
    <property type="entry name" value="FlaC_arch"/>
    <property type="match status" value="1"/>
</dbReference>
<evidence type="ECO:0000256" key="2">
    <source>
        <dbReference type="SAM" id="MobiDB-lite"/>
    </source>
</evidence>
<feature type="coiled-coil region" evidence="1">
    <location>
        <begin position="109"/>
        <end position="136"/>
    </location>
</feature>
<feature type="compositionally biased region" description="Acidic residues" evidence="2">
    <location>
        <begin position="19"/>
        <end position="30"/>
    </location>
</feature>
<evidence type="ECO:0000256" key="1">
    <source>
        <dbReference type="SAM" id="Coils"/>
    </source>
</evidence>
<gene>
    <name evidence="3" type="ORF">FFODKBPE_00241</name>
</gene>
<feature type="region of interest" description="Disordered" evidence="2">
    <location>
        <begin position="1"/>
        <end position="37"/>
    </location>
</feature>
<dbReference type="PIRSF" id="PIRSF018660">
    <property type="entry name" value="Archl_flaC"/>
    <property type="match status" value="1"/>
</dbReference>